<feature type="compositionally biased region" description="Low complexity" evidence="1">
    <location>
        <begin position="211"/>
        <end position="224"/>
    </location>
</feature>
<dbReference type="RefSeq" id="WP_206527871.1">
    <property type="nucleotide sequence ID" value="NZ_CP049253.1"/>
</dbReference>
<accession>A0ABS4ZG32</accession>
<evidence type="ECO:0000313" key="4">
    <source>
        <dbReference type="Proteomes" id="UP001519362"/>
    </source>
</evidence>
<evidence type="ECO:0000256" key="1">
    <source>
        <dbReference type="SAM" id="MobiDB-lite"/>
    </source>
</evidence>
<gene>
    <name evidence="3" type="ORF">JOF34_000821</name>
</gene>
<organism evidence="3 4">
    <name type="scientific">Microbacterium amylolyticum</name>
    <dbReference type="NCBI Taxonomy" id="936337"/>
    <lineage>
        <taxon>Bacteria</taxon>
        <taxon>Bacillati</taxon>
        <taxon>Actinomycetota</taxon>
        <taxon>Actinomycetes</taxon>
        <taxon>Micrococcales</taxon>
        <taxon>Microbacteriaceae</taxon>
        <taxon>Microbacterium</taxon>
    </lineage>
</organism>
<feature type="transmembrane region" description="Helical" evidence="2">
    <location>
        <begin position="156"/>
        <end position="177"/>
    </location>
</feature>
<feature type="transmembrane region" description="Helical" evidence="2">
    <location>
        <begin position="44"/>
        <end position="77"/>
    </location>
</feature>
<keyword evidence="4" id="KW-1185">Reference proteome</keyword>
<dbReference type="EMBL" id="JAGIOL010000001">
    <property type="protein sequence ID" value="MBP2436235.1"/>
    <property type="molecule type" value="Genomic_DNA"/>
</dbReference>
<feature type="region of interest" description="Disordered" evidence="1">
    <location>
        <begin position="211"/>
        <end position="267"/>
    </location>
</feature>
<feature type="transmembrane region" description="Helical" evidence="2">
    <location>
        <begin position="111"/>
        <end position="144"/>
    </location>
</feature>
<evidence type="ECO:0000256" key="2">
    <source>
        <dbReference type="SAM" id="Phobius"/>
    </source>
</evidence>
<keyword evidence="2" id="KW-0472">Membrane</keyword>
<keyword evidence="2" id="KW-1133">Transmembrane helix</keyword>
<keyword evidence="2" id="KW-0812">Transmembrane</keyword>
<evidence type="ECO:0008006" key="5">
    <source>
        <dbReference type="Google" id="ProtNLM"/>
    </source>
</evidence>
<proteinExistence type="predicted"/>
<name>A0ABS4ZG32_9MICO</name>
<dbReference type="Proteomes" id="UP001519362">
    <property type="component" value="Unassembled WGS sequence"/>
</dbReference>
<protein>
    <recommendedName>
        <fullName evidence="5">Yip1 domain-containing protein</fullName>
    </recommendedName>
</protein>
<sequence>MNGRLESLLWGHWAASVAATFPGEDIMLLEPLAMYFEPIGGYGYGYGAAFGAWIGALILTSLLPVIIMYVLWSLFAMKLFEKAGVQGKWRAWVPVYSQMVFYKLGDINPWLILIIGIPSAVLLVIWIGSLGFIALSILTIMAIVRISQRAKGEAAWVALPGGLPGLGTIVWLGIMAFTKTPWKADLEPAAWSQTFLADKTQWEGVPSYAAGATQAGGYPQQPGGYTPPPAPPAPPAGGPTPPPAGGPTPPPAGGPAVPPAPPTPPQV</sequence>
<reference evidence="3 4" key="1">
    <citation type="submission" date="2021-03" db="EMBL/GenBank/DDBJ databases">
        <title>Sequencing the genomes of 1000 actinobacteria strains.</title>
        <authorList>
            <person name="Klenk H.-P."/>
        </authorList>
    </citation>
    <scope>NUCLEOTIDE SEQUENCE [LARGE SCALE GENOMIC DNA]</scope>
    <source>
        <strain evidence="3 4">DSM 24221</strain>
    </source>
</reference>
<feature type="compositionally biased region" description="Pro residues" evidence="1">
    <location>
        <begin position="225"/>
        <end position="267"/>
    </location>
</feature>
<comment type="caution">
    <text evidence="3">The sequence shown here is derived from an EMBL/GenBank/DDBJ whole genome shotgun (WGS) entry which is preliminary data.</text>
</comment>
<evidence type="ECO:0000313" key="3">
    <source>
        <dbReference type="EMBL" id="MBP2436235.1"/>
    </source>
</evidence>